<sequence length="101" mass="11119">MSHLSLLSQASEGETDTNQSTSTEKDELTLYSKIEKDIIELIKSSPFGRLMYDFEIEGFLSQRGYNVEDVSKVLKGLINSGILILTPNGTLDLNFSKLGGS</sequence>
<gene>
    <name evidence="2" type="ORF">ENT78_09225</name>
</gene>
<evidence type="ECO:0000256" key="1">
    <source>
        <dbReference type="SAM" id="MobiDB-lite"/>
    </source>
</evidence>
<name>A0A7V4KEX1_FERPE</name>
<evidence type="ECO:0000313" key="2">
    <source>
        <dbReference type="EMBL" id="HGU53682.1"/>
    </source>
</evidence>
<protein>
    <submittedName>
        <fullName evidence="2">Uncharacterized protein</fullName>
    </submittedName>
</protein>
<dbReference type="AlphaFoldDB" id="A0A7V4KEX1"/>
<comment type="caution">
    <text evidence="2">The sequence shown here is derived from an EMBL/GenBank/DDBJ whole genome shotgun (WGS) entry which is preliminary data.</text>
</comment>
<organism evidence="2">
    <name type="scientific">Fervidobacterium pennivorans</name>
    <dbReference type="NCBI Taxonomy" id="93466"/>
    <lineage>
        <taxon>Bacteria</taxon>
        <taxon>Thermotogati</taxon>
        <taxon>Thermotogota</taxon>
        <taxon>Thermotogae</taxon>
        <taxon>Thermotogales</taxon>
        <taxon>Fervidobacteriaceae</taxon>
        <taxon>Fervidobacterium</taxon>
    </lineage>
</organism>
<reference evidence="2" key="1">
    <citation type="journal article" date="2020" name="mSystems">
        <title>Genome- and Community-Level Interaction Insights into Carbon Utilization and Element Cycling Functions of Hydrothermarchaeota in Hydrothermal Sediment.</title>
        <authorList>
            <person name="Zhou Z."/>
            <person name="Liu Y."/>
            <person name="Xu W."/>
            <person name="Pan J."/>
            <person name="Luo Z.H."/>
            <person name="Li M."/>
        </authorList>
    </citation>
    <scope>NUCLEOTIDE SEQUENCE [LARGE SCALE GENOMIC DNA]</scope>
    <source>
        <strain evidence="2">SpSt-61</strain>
    </source>
</reference>
<feature type="region of interest" description="Disordered" evidence="1">
    <location>
        <begin position="1"/>
        <end position="26"/>
    </location>
</feature>
<feature type="compositionally biased region" description="Polar residues" evidence="1">
    <location>
        <begin position="1"/>
        <end position="22"/>
    </location>
</feature>
<accession>A0A7V4KEX1</accession>
<proteinExistence type="predicted"/>
<dbReference type="EMBL" id="DSZZ01000431">
    <property type="protein sequence ID" value="HGU53682.1"/>
    <property type="molecule type" value="Genomic_DNA"/>
</dbReference>